<reference evidence="1 2" key="1">
    <citation type="submission" date="2019-04" db="EMBL/GenBank/DDBJ databases">
        <authorList>
            <consortium name="DOE Joint Genome Institute"/>
            <person name="Mondo S."/>
            <person name="Kjaerbolling I."/>
            <person name="Vesth T."/>
            <person name="Frisvad J.C."/>
            <person name="Nybo J.L."/>
            <person name="Theobald S."/>
            <person name="Kildgaard S."/>
            <person name="Isbrandt T."/>
            <person name="Kuo A."/>
            <person name="Sato A."/>
            <person name="Lyhne E.K."/>
            <person name="Kogle M.E."/>
            <person name="Wiebenga A."/>
            <person name="Kun R.S."/>
            <person name="Lubbers R.J."/>
            <person name="Makela M.R."/>
            <person name="Barry K."/>
            <person name="Chovatia M."/>
            <person name="Clum A."/>
            <person name="Daum C."/>
            <person name="Haridas S."/>
            <person name="He G."/>
            <person name="LaButti K."/>
            <person name="Lipzen A."/>
            <person name="Riley R."/>
            <person name="Salamov A."/>
            <person name="Simmons B.A."/>
            <person name="Magnuson J.K."/>
            <person name="Henrissat B."/>
            <person name="Mortensen U.H."/>
            <person name="Larsen T.O."/>
            <person name="Devries R.P."/>
            <person name="Grigoriev I.V."/>
            <person name="Machida M."/>
            <person name="Baker S.E."/>
            <person name="Andersen M.R."/>
            <person name="Cantor M.N."/>
            <person name="Hua S.X."/>
        </authorList>
    </citation>
    <scope>NUCLEOTIDE SEQUENCE [LARGE SCALE GENOMIC DNA]</scope>
    <source>
        <strain evidence="1 2">CBS 119388</strain>
    </source>
</reference>
<organism evidence="1 2">
    <name type="scientific">Aspergillus pseudonomiae</name>
    <dbReference type="NCBI Taxonomy" id="1506151"/>
    <lineage>
        <taxon>Eukaryota</taxon>
        <taxon>Fungi</taxon>
        <taxon>Dikarya</taxon>
        <taxon>Ascomycota</taxon>
        <taxon>Pezizomycotina</taxon>
        <taxon>Eurotiomycetes</taxon>
        <taxon>Eurotiomycetidae</taxon>
        <taxon>Eurotiales</taxon>
        <taxon>Aspergillaceae</taxon>
        <taxon>Aspergillus</taxon>
        <taxon>Aspergillus subgen. Circumdati</taxon>
    </lineage>
</organism>
<accession>A0A5N7CTE3</accession>
<protein>
    <submittedName>
        <fullName evidence="1">Uncharacterized protein</fullName>
    </submittedName>
</protein>
<dbReference type="Proteomes" id="UP000325579">
    <property type="component" value="Unassembled WGS sequence"/>
</dbReference>
<dbReference type="RefSeq" id="XP_031934754.1">
    <property type="nucleotide sequence ID" value="XM_032088463.1"/>
</dbReference>
<proteinExistence type="predicted"/>
<dbReference type="AlphaFoldDB" id="A0A5N7CTE3"/>
<name>A0A5N7CTE3_9EURO</name>
<dbReference type="GeneID" id="43673154"/>
<gene>
    <name evidence="1" type="ORF">BDV37DRAFT_289428</name>
</gene>
<dbReference type="EMBL" id="ML736895">
    <property type="protein sequence ID" value="KAE8397435.1"/>
    <property type="molecule type" value="Genomic_DNA"/>
</dbReference>
<evidence type="ECO:0000313" key="2">
    <source>
        <dbReference type="Proteomes" id="UP000325579"/>
    </source>
</evidence>
<sequence length="130" mass="14460">MEKGNPEAKGYGPFRHTLEVSKVKDCYWDKQSGEGEVGWSSRATAEVSGGMAATPVDVSVQMKRSTSSTGSAASPHYRLGGAQYKLKNPFKHEMMDWVDENTAKIYQALASSPRDRRSWADRDYGCLVHR</sequence>
<keyword evidence="2" id="KW-1185">Reference proteome</keyword>
<evidence type="ECO:0000313" key="1">
    <source>
        <dbReference type="EMBL" id="KAE8397435.1"/>
    </source>
</evidence>
<dbReference type="OrthoDB" id="2883672at2759"/>